<reference evidence="1 2" key="1">
    <citation type="journal article" date="2016" name="Nat. Commun.">
        <title>Thousands of microbial genomes shed light on interconnected biogeochemical processes in an aquifer system.</title>
        <authorList>
            <person name="Anantharaman K."/>
            <person name="Brown C.T."/>
            <person name="Hug L.A."/>
            <person name="Sharon I."/>
            <person name="Castelle C.J."/>
            <person name="Probst A.J."/>
            <person name="Thomas B.C."/>
            <person name="Singh A."/>
            <person name="Wilkins M.J."/>
            <person name="Karaoz U."/>
            <person name="Brodie E.L."/>
            <person name="Williams K.H."/>
            <person name="Hubbard S.S."/>
            <person name="Banfield J.F."/>
        </authorList>
    </citation>
    <scope>NUCLEOTIDE SEQUENCE [LARGE SCALE GENOMIC DNA]</scope>
</reference>
<dbReference type="STRING" id="1798649.A3B13_02230"/>
<dbReference type="EMBL" id="MHKZ01000040">
    <property type="protein sequence ID" value="OGY99222.1"/>
    <property type="molecule type" value="Genomic_DNA"/>
</dbReference>
<proteinExistence type="predicted"/>
<name>A0A1G2CCU7_9BACT</name>
<evidence type="ECO:0000313" key="2">
    <source>
        <dbReference type="Proteomes" id="UP000176287"/>
    </source>
</evidence>
<comment type="caution">
    <text evidence="1">The sequence shown here is derived from an EMBL/GenBank/DDBJ whole genome shotgun (WGS) entry which is preliminary data.</text>
</comment>
<dbReference type="AlphaFoldDB" id="A0A1G2CCU7"/>
<accession>A0A1G2CCU7</accession>
<sequence>MIREELTNVDIVLYALYLLKGATKKVPTETIAIKSFELARSRFSWRLYPKYPDIEAVRIALFDARKEKNGALVVGRYGKATGKKISDGWIFSPKGIIWIEENTQRLSRLLEAKPIVSKRTEVDKMLHGYENTTAFRQFLKVGTCENIKPYEFTDFLNASLDTPPSVLRDRINKVRALAASGKRAKLLEFIDKCESNFASLLKN</sequence>
<evidence type="ECO:0000313" key="1">
    <source>
        <dbReference type="EMBL" id="OGY99222.1"/>
    </source>
</evidence>
<protein>
    <submittedName>
        <fullName evidence="1">Uncharacterized protein</fullName>
    </submittedName>
</protein>
<dbReference type="Proteomes" id="UP000176287">
    <property type="component" value="Unassembled WGS sequence"/>
</dbReference>
<organism evidence="1 2">
    <name type="scientific">Candidatus Liptonbacteria bacterium RIFCSPLOWO2_01_FULL_45_15</name>
    <dbReference type="NCBI Taxonomy" id="1798649"/>
    <lineage>
        <taxon>Bacteria</taxon>
        <taxon>Candidatus Liptoniibacteriota</taxon>
    </lineage>
</organism>
<gene>
    <name evidence="1" type="ORF">A3B13_02230</name>
</gene>